<accession>A0A2G9RI13</accession>
<dbReference type="InterPro" id="IPR036236">
    <property type="entry name" value="Znf_C2H2_sf"/>
</dbReference>
<keyword evidence="3 5" id="KW-0863">Zinc-finger</keyword>
<proteinExistence type="predicted"/>
<feature type="domain" description="C2H2-type" evidence="7">
    <location>
        <begin position="498"/>
        <end position="525"/>
    </location>
</feature>
<dbReference type="PROSITE" id="PS50157">
    <property type="entry name" value="ZINC_FINGER_C2H2_2"/>
    <property type="match status" value="6"/>
</dbReference>
<dbReference type="OrthoDB" id="4748970at2759"/>
<keyword evidence="2" id="KW-0677">Repeat</keyword>
<feature type="compositionally biased region" description="Polar residues" evidence="6">
    <location>
        <begin position="311"/>
        <end position="323"/>
    </location>
</feature>
<feature type="domain" description="C2H2-type" evidence="7">
    <location>
        <begin position="442"/>
        <end position="469"/>
    </location>
</feature>
<feature type="domain" description="C2H2-type" evidence="7">
    <location>
        <begin position="526"/>
        <end position="554"/>
    </location>
</feature>
<evidence type="ECO:0000256" key="6">
    <source>
        <dbReference type="SAM" id="MobiDB-lite"/>
    </source>
</evidence>
<evidence type="ECO:0000313" key="9">
    <source>
        <dbReference type="Proteomes" id="UP000228934"/>
    </source>
</evidence>
<feature type="compositionally biased region" description="Basic and acidic residues" evidence="6">
    <location>
        <begin position="21"/>
        <end position="34"/>
    </location>
</feature>
<organism evidence="8 9">
    <name type="scientific">Aquarana catesbeiana</name>
    <name type="common">American bullfrog</name>
    <name type="synonym">Rana catesbeiana</name>
    <dbReference type="NCBI Taxonomy" id="8400"/>
    <lineage>
        <taxon>Eukaryota</taxon>
        <taxon>Metazoa</taxon>
        <taxon>Chordata</taxon>
        <taxon>Craniata</taxon>
        <taxon>Vertebrata</taxon>
        <taxon>Euteleostomi</taxon>
        <taxon>Amphibia</taxon>
        <taxon>Batrachia</taxon>
        <taxon>Anura</taxon>
        <taxon>Neobatrachia</taxon>
        <taxon>Ranoidea</taxon>
        <taxon>Ranidae</taxon>
        <taxon>Aquarana</taxon>
    </lineage>
</organism>
<reference evidence="9" key="1">
    <citation type="journal article" date="2017" name="Nat. Commun.">
        <title>The North American bullfrog draft genome provides insight into hormonal regulation of long noncoding RNA.</title>
        <authorList>
            <person name="Hammond S.A."/>
            <person name="Warren R.L."/>
            <person name="Vandervalk B.P."/>
            <person name="Kucuk E."/>
            <person name="Khan H."/>
            <person name="Gibb E.A."/>
            <person name="Pandoh P."/>
            <person name="Kirk H."/>
            <person name="Zhao Y."/>
            <person name="Jones M."/>
            <person name="Mungall A.J."/>
            <person name="Coope R."/>
            <person name="Pleasance S."/>
            <person name="Moore R.A."/>
            <person name="Holt R.A."/>
            <person name="Round J.M."/>
            <person name="Ohora S."/>
            <person name="Walle B.V."/>
            <person name="Veldhoen N."/>
            <person name="Helbing C.C."/>
            <person name="Birol I."/>
        </authorList>
    </citation>
    <scope>NUCLEOTIDE SEQUENCE [LARGE SCALE GENOMIC DNA]</scope>
</reference>
<feature type="compositionally biased region" description="Polar residues" evidence="6">
    <location>
        <begin position="11"/>
        <end position="20"/>
    </location>
</feature>
<dbReference type="EMBL" id="KV940255">
    <property type="protein sequence ID" value="PIO27542.1"/>
    <property type="molecule type" value="Genomic_DNA"/>
</dbReference>
<evidence type="ECO:0000256" key="1">
    <source>
        <dbReference type="ARBA" id="ARBA00022723"/>
    </source>
</evidence>
<evidence type="ECO:0000259" key="7">
    <source>
        <dbReference type="PROSITE" id="PS50157"/>
    </source>
</evidence>
<feature type="domain" description="C2H2-type" evidence="7">
    <location>
        <begin position="414"/>
        <end position="441"/>
    </location>
</feature>
<feature type="region of interest" description="Disordered" evidence="6">
    <location>
        <begin position="271"/>
        <end position="368"/>
    </location>
</feature>
<feature type="compositionally biased region" description="Polar residues" evidence="6">
    <location>
        <begin position="354"/>
        <end position="368"/>
    </location>
</feature>
<evidence type="ECO:0000256" key="2">
    <source>
        <dbReference type="ARBA" id="ARBA00022737"/>
    </source>
</evidence>
<keyword evidence="4" id="KW-0862">Zinc</keyword>
<dbReference type="FunFam" id="3.30.160.60:FF:000710">
    <property type="entry name" value="Zinc finger protein 768"/>
    <property type="match status" value="1"/>
</dbReference>
<keyword evidence="9" id="KW-1185">Reference proteome</keyword>
<dbReference type="Gene3D" id="3.30.160.60">
    <property type="entry name" value="Classic Zinc Finger"/>
    <property type="match status" value="6"/>
</dbReference>
<keyword evidence="1" id="KW-0479">Metal-binding</keyword>
<dbReference type="Proteomes" id="UP000228934">
    <property type="component" value="Unassembled WGS sequence"/>
</dbReference>
<feature type="domain" description="C2H2-type" evidence="7">
    <location>
        <begin position="386"/>
        <end position="413"/>
    </location>
</feature>
<dbReference type="PANTHER" id="PTHR16515">
    <property type="entry name" value="PR DOMAIN ZINC FINGER PROTEIN"/>
    <property type="match status" value="1"/>
</dbReference>
<dbReference type="InterPro" id="IPR013087">
    <property type="entry name" value="Znf_C2H2_type"/>
</dbReference>
<sequence length="564" mass="64141">IKEVLKRKSGQLKNSCQSHDTSSEEHKDRYKDVMMDNQPPLTSPDGSSNGNPPERCPRPLYSRDYTKEDHTIPHHHQSGNLRDSKVEIKEEIKEEDDEDGLKEEFPKRHKDLYQENIVESSSYRNPPERCPRPLYSGDSTHEGHTIPHHHQSGNIRDNNTDVKEEYKEEDEEYGVMKEHSGGHKESPSSRNPPERCPLPSQNSTQEDHTIPHHHQDKKFINIKAETKKEEEEETYVMGDQQCTEKDEVMDTIKKEESSLYISSDGQYFSKANPLEKHPMRSPGCTAEDGDIAQHPPKVLYWLVKPGDPSNPEVSSGKSHTMTSDVHLRSMDPSNPEEPSDDQLSSHSADRSTDRSNPQNSSSSREGVHTGESSLSCLRIHTGVRPFCCSECGKCFSEKGKLLEHQKSHTGERPYSCSECKKCFSDQGNLSKHRRVHTGERPFSCSECGKCFSEQGNLRKHERNHTGECPYSCLECGKRFPKKESFIVHQRIHSGERPFSCSTCGKCFTAKGTLASHQRTHSGERPYLCMECGKCFTQKQSLLAHMMTRHSSEHPNNFQTVINVV</sequence>
<evidence type="ECO:0000313" key="8">
    <source>
        <dbReference type="EMBL" id="PIO27542.1"/>
    </source>
</evidence>
<dbReference type="GO" id="GO:0010468">
    <property type="term" value="P:regulation of gene expression"/>
    <property type="evidence" value="ECO:0007669"/>
    <property type="project" value="TreeGrafter"/>
</dbReference>
<name>A0A2G9RI13_AQUCT</name>
<dbReference type="PANTHER" id="PTHR16515:SF61">
    <property type="entry name" value="NOVEL ZINC FINGER PROTEIN"/>
    <property type="match status" value="1"/>
</dbReference>
<protein>
    <recommendedName>
        <fullName evidence="7">C2H2-type domain-containing protein</fullName>
    </recommendedName>
</protein>
<gene>
    <name evidence="8" type="ORF">AB205_0211150</name>
</gene>
<dbReference type="SUPFAM" id="SSF57667">
    <property type="entry name" value="beta-beta-alpha zinc fingers"/>
    <property type="match status" value="3"/>
</dbReference>
<evidence type="ECO:0000256" key="5">
    <source>
        <dbReference type="PROSITE-ProRule" id="PRU00042"/>
    </source>
</evidence>
<dbReference type="Pfam" id="PF00096">
    <property type="entry name" value="zf-C2H2"/>
    <property type="match status" value="6"/>
</dbReference>
<feature type="compositionally biased region" description="Basic and acidic residues" evidence="6">
    <location>
        <begin position="82"/>
        <end position="92"/>
    </location>
</feature>
<dbReference type="GO" id="GO:0005634">
    <property type="term" value="C:nucleus"/>
    <property type="evidence" value="ECO:0007669"/>
    <property type="project" value="TreeGrafter"/>
</dbReference>
<feature type="compositionally biased region" description="Basic and acidic residues" evidence="6">
    <location>
        <begin position="174"/>
        <end position="187"/>
    </location>
</feature>
<dbReference type="AlphaFoldDB" id="A0A2G9RI13"/>
<dbReference type="PROSITE" id="PS00028">
    <property type="entry name" value="ZINC_FINGER_C2H2_1"/>
    <property type="match status" value="6"/>
</dbReference>
<dbReference type="FunFam" id="3.30.160.60:FF:002343">
    <property type="entry name" value="Zinc finger protein 33A"/>
    <property type="match status" value="3"/>
</dbReference>
<dbReference type="InterPro" id="IPR050331">
    <property type="entry name" value="Zinc_finger"/>
</dbReference>
<evidence type="ECO:0000256" key="4">
    <source>
        <dbReference type="ARBA" id="ARBA00022833"/>
    </source>
</evidence>
<evidence type="ECO:0000256" key="3">
    <source>
        <dbReference type="ARBA" id="ARBA00022771"/>
    </source>
</evidence>
<feature type="region of interest" description="Disordered" evidence="6">
    <location>
        <begin position="1"/>
        <end position="219"/>
    </location>
</feature>
<feature type="non-terminal residue" evidence="8">
    <location>
        <position position="564"/>
    </location>
</feature>
<feature type="domain" description="C2H2-type" evidence="7">
    <location>
        <begin position="470"/>
        <end position="497"/>
    </location>
</feature>
<dbReference type="FunFam" id="3.30.160.60:FF:000358">
    <property type="entry name" value="zinc finger protein 24"/>
    <property type="match status" value="2"/>
</dbReference>
<dbReference type="GO" id="GO:0008270">
    <property type="term" value="F:zinc ion binding"/>
    <property type="evidence" value="ECO:0007669"/>
    <property type="project" value="UniProtKB-KW"/>
</dbReference>
<dbReference type="SMART" id="SM00355">
    <property type="entry name" value="ZnF_C2H2"/>
    <property type="match status" value="6"/>
</dbReference>
<feature type="non-terminal residue" evidence="8">
    <location>
        <position position="1"/>
    </location>
</feature>